<proteinExistence type="predicted"/>
<evidence type="ECO:0000256" key="1">
    <source>
        <dbReference type="SAM" id="MobiDB-lite"/>
    </source>
</evidence>
<dbReference type="OrthoDB" id="3889136at2759"/>
<reference evidence="2" key="1">
    <citation type="journal article" date="2020" name="Stud. Mycol.">
        <title>101 Dothideomycetes genomes: a test case for predicting lifestyles and emergence of pathogens.</title>
        <authorList>
            <person name="Haridas S."/>
            <person name="Albert R."/>
            <person name="Binder M."/>
            <person name="Bloem J."/>
            <person name="Labutti K."/>
            <person name="Salamov A."/>
            <person name="Andreopoulos B."/>
            <person name="Baker S."/>
            <person name="Barry K."/>
            <person name="Bills G."/>
            <person name="Bluhm B."/>
            <person name="Cannon C."/>
            <person name="Castanera R."/>
            <person name="Culley D."/>
            <person name="Daum C."/>
            <person name="Ezra D."/>
            <person name="Gonzalez J."/>
            <person name="Henrissat B."/>
            <person name="Kuo A."/>
            <person name="Liang C."/>
            <person name="Lipzen A."/>
            <person name="Lutzoni F."/>
            <person name="Magnuson J."/>
            <person name="Mondo S."/>
            <person name="Nolan M."/>
            <person name="Ohm R."/>
            <person name="Pangilinan J."/>
            <person name="Park H.-J."/>
            <person name="Ramirez L."/>
            <person name="Alfaro M."/>
            <person name="Sun H."/>
            <person name="Tritt A."/>
            <person name="Yoshinaga Y."/>
            <person name="Zwiers L.-H."/>
            <person name="Turgeon B."/>
            <person name="Goodwin S."/>
            <person name="Spatafora J."/>
            <person name="Crous P."/>
            <person name="Grigoriev I."/>
        </authorList>
    </citation>
    <scope>NUCLEOTIDE SEQUENCE</scope>
    <source>
        <strain evidence="2">CBS 110217</strain>
    </source>
</reference>
<evidence type="ECO:0000313" key="3">
    <source>
        <dbReference type="Proteomes" id="UP000799777"/>
    </source>
</evidence>
<keyword evidence="3" id="KW-1185">Reference proteome</keyword>
<dbReference type="EMBL" id="ML978213">
    <property type="protein sequence ID" value="KAF2028383.1"/>
    <property type="molecule type" value="Genomic_DNA"/>
</dbReference>
<name>A0A9P4LK70_9PLEO</name>
<gene>
    <name evidence="2" type="ORF">EK21DRAFT_69884</name>
</gene>
<protein>
    <submittedName>
        <fullName evidence="2">Uncharacterized protein</fullName>
    </submittedName>
</protein>
<dbReference type="AlphaFoldDB" id="A0A9P4LK70"/>
<accession>A0A9P4LK70</accession>
<dbReference type="Proteomes" id="UP000799777">
    <property type="component" value="Unassembled WGS sequence"/>
</dbReference>
<comment type="caution">
    <text evidence="2">The sequence shown here is derived from an EMBL/GenBank/DDBJ whole genome shotgun (WGS) entry which is preliminary data.</text>
</comment>
<feature type="compositionally biased region" description="Basic and acidic residues" evidence="1">
    <location>
        <begin position="122"/>
        <end position="131"/>
    </location>
</feature>
<feature type="compositionally biased region" description="Basic residues" evidence="1">
    <location>
        <begin position="111"/>
        <end position="121"/>
    </location>
</feature>
<evidence type="ECO:0000313" key="2">
    <source>
        <dbReference type="EMBL" id="KAF2028383.1"/>
    </source>
</evidence>
<organism evidence="2 3">
    <name type="scientific">Setomelanomma holmii</name>
    <dbReference type="NCBI Taxonomy" id="210430"/>
    <lineage>
        <taxon>Eukaryota</taxon>
        <taxon>Fungi</taxon>
        <taxon>Dikarya</taxon>
        <taxon>Ascomycota</taxon>
        <taxon>Pezizomycotina</taxon>
        <taxon>Dothideomycetes</taxon>
        <taxon>Pleosporomycetidae</taxon>
        <taxon>Pleosporales</taxon>
        <taxon>Pleosporineae</taxon>
        <taxon>Phaeosphaeriaceae</taxon>
        <taxon>Setomelanomma</taxon>
    </lineage>
</organism>
<feature type="region of interest" description="Disordered" evidence="1">
    <location>
        <begin position="78"/>
        <end position="148"/>
    </location>
</feature>
<sequence length="148" mass="16186">MPPKKSKATNGDGEEAGGAFRWTLENERKLLILTKGRYLTSEDYERLLTVFPGTNLNGVKIKCSRFRVEQRNMYEELGWTLPEGGAGHSGTKRKKMGVSKGDDGDEEKGGPTKKPRAKKAGGKKDGKKASGEEEEVAENELGGSVKQE</sequence>